<dbReference type="AlphaFoldDB" id="A0A918PBS4"/>
<reference evidence="4" key="1">
    <citation type="journal article" date="2014" name="Int. J. Syst. Evol. Microbiol.">
        <title>Complete genome sequence of Corynebacterium casei LMG S-19264T (=DSM 44701T), isolated from a smear-ripened cheese.</title>
        <authorList>
            <consortium name="US DOE Joint Genome Institute (JGI-PGF)"/>
            <person name="Walter F."/>
            <person name="Albersmeier A."/>
            <person name="Kalinowski J."/>
            <person name="Ruckert C."/>
        </authorList>
    </citation>
    <scope>NUCLEOTIDE SEQUENCE</scope>
    <source>
        <strain evidence="4">JCM 4815</strain>
    </source>
</reference>
<dbReference type="SUPFAM" id="SSF53041">
    <property type="entry name" value="Resolvase-like"/>
    <property type="match status" value="1"/>
</dbReference>
<evidence type="ECO:0000259" key="3">
    <source>
        <dbReference type="PROSITE" id="PS51736"/>
    </source>
</evidence>
<sequence length="445" mass="50654">MIQAPLRLRPEEDRLEAGTRRKRGLIYVRVSKARADMISPELQVGHTRALATAENIDVVHEPIMDLGESGREFEERRIEEIKQMARDKKFDVLILWIWSRFGRNLRESLQHLDALMDYGIEVRAAKEDFDGKTTIGRFAIAQMLNIAELESNQKSDSWRDTFERRRNKGLPHSNRGRFGYYRCDTCPKWEAGEKVETCPKCRSGILNIDPVTGPVLAQLYRDYALGVSVRQLVVSLNRRGITTFAGKPFTSGDLHAVLDSGFGLGFVRYVIPELAHTVVTRPDGTTKKKRANRQRDITAYLYYQGVHQAVIADPVECERIWDAYTKRRIAQSKRGFFSNQARYSLSTVLRCSGCGGRMQTALRNKKYRRPLVDGLPNPLDVTFRCANHIDNKSRPANGTYVSLAVAEKWFLAWLEAEVRMDDETAEAVRAKMAQLTNKAPTISSP</sequence>
<dbReference type="InterPro" id="IPR011109">
    <property type="entry name" value="DNA_bind_recombinase_dom"/>
</dbReference>
<feature type="domain" description="Resolvase/invertase-type recombinase catalytic" evidence="3">
    <location>
        <begin position="23"/>
        <end position="169"/>
    </location>
</feature>
<keyword evidence="5" id="KW-1185">Reference proteome</keyword>
<dbReference type="InterPro" id="IPR006119">
    <property type="entry name" value="Resolv_N"/>
</dbReference>
<organism evidence="4 5">
    <name type="scientific">Streptomyces poonensis</name>
    <dbReference type="NCBI Taxonomy" id="68255"/>
    <lineage>
        <taxon>Bacteria</taxon>
        <taxon>Bacillati</taxon>
        <taxon>Actinomycetota</taxon>
        <taxon>Actinomycetes</taxon>
        <taxon>Kitasatosporales</taxon>
        <taxon>Streptomycetaceae</taxon>
        <taxon>Streptomyces</taxon>
    </lineage>
</organism>
<dbReference type="PANTHER" id="PTHR30461">
    <property type="entry name" value="DNA-INVERTASE FROM LAMBDOID PROPHAGE"/>
    <property type="match status" value="1"/>
</dbReference>
<keyword evidence="1" id="KW-0238">DNA-binding</keyword>
<comment type="caution">
    <text evidence="4">The sequence shown here is derived from an EMBL/GenBank/DDBJ whole genome shotgun (WGS) entry which is preliminary data.</text>
</comment>
<dbReference type="Pfam" id="PF00239">
    <property type="entry name" value="Resolvase"/>
    <property type="match status" value="1"/>
</dbReference>
<accession>A0A918PBS4</accession>
<dbReference type="Gene3D" id="3.40.50.1390">
    <property type="entry name" value="Resolvase, N-terminal catalytic domain"/>
    <property type="match status" value="1"/>
</dbReference>
<dbReference type="EMBL" id="BMVW01000002">
    <property type="protein sequence ID" value="GGY97544.1"/>
    <property type="molecule type" value="Genomic_DNA"/>
</dbReference>
<dbReference type="GO" id="GO:0003677">
    <property type="term" value="F:DNA binding"/>
    <property type="evidence" value="ECO:0007669"/>
    <property type="project" value="UniProtKB-KW"/>
</dbReference>
<evidence type="ECO:0000313" key="5">
    <source>
        <dbReference type="Proteomes" id="UP000622166"/>
    </source>
</evidence>
<proteinExistence type="predicted"/>
<evidence type="ECO:0000256" key="2">
    <source>
        <dbReference type="ARBA" id="ARBA00023172"/>
    </source>
</evidence>
<dbReference type="InterPro" id="IPR050639">
    <property type="entry name" value="SSR_resolvase"/>
</dbReference>
<dbReference type="PANTHER" id="PTHR30461:SF2">
    <property type="entry name" value="SERINE RECOMBINASE PINE-RELATED"/>
    <property type="match status" value="1"/>
</dbReference>
<dbReference type="CDD" id="cd00338">
    <property type="entry name" value="Ser_Recombinase"/>
    <property type="match status" value="1"/>
</dbReference>
<dbReference type="PROSITE" id="PS51736">
    <property type="entry name" value="RECOMBINASES_3"/>
    <property type="match status" value="1"/>
</dbReference>
<dbReference type="Pfam" id="PF07508">
    <property type="entry name" value="Recombinase"/>
    <property type="match status" value="1"/>
</dbReference>
<name>A0A918PBS4_9ACTN</name>
<evidence type="ECO:0000313" key="4">
    <source>
        <dbReference type="EMBL" id="GGY97544.1"/>
    </source>
</evidence>
<gene>
    <name evidence="4" type="ORF">GCM10010365_14990</name>
</gene>
<protein>
    <recommendedName>
        <fullName evidence="3">Resolvase/invertase-type recombinase catalytic domain-containing protein</fullName>
    </recommendedName>
</protein>
<dbReference type="SMART" id="SM00857">
    <property type="entry name" value="Resolvase"/>
    <property type="match status" value="1"/>
</dbReference>
<reference evidence="4" key="2">
    <citation type="submission" date="2020-09" db="EMBL/GenBank/DDBJ databases">
        <authorList>
            <person name="Sun Q."/>
            <person name="Ohkuma M."/>
        </authorList>
    </citation>
    <scope>NUCLEOTIDE SEQUENCE</scope>
    <source>
        <strain evidence="4">JCM 4815</strain>
    </source>
</reference>
<dbReference type="InterPro" id="IPR036162">
    <property type="entry name" value="Resolvase-like_N_sf"/>
</dbReference>
<dbReference type="Proteomes" id="UP000622166">
    <property type="component" value="Unassembled WGS sequence"/>
</dbReference>
<dbReference type="GO" id="GO:0000150">
    <property type="term" value="F:DNA strand exchange activity"/>
    <property type="evidence" value="ECO:0007669"/>
    <property type="project" value="InterPro"/>
</dbReference>
<keyword evidence="2" id="KW-0233">DNA recombination</keyword>
<evidence type="ECO:0000256" key="1">
    <source>
        <dbReference type="ARBA" id="ARBA00023125"/>
    </source>
</evidence>